<dbReference type="EMBL" id="VWRR01000017">
    <property type="protein sequence ID" value="KAF6000954.1"/>
    <property type="molecule type" value="Genomic_DNA"/>
</dbReference>
<dbReference type="PROSITE" id="PS00389">
    <property type="entry name" value="ATPASE_DELTA"/>
    <property type="match status" value="1"/>
</dbReference>
<dbReference type="PRINTS" id="PR00125">
    <property type="entry name" value="ATPASEDELTA"/>
</dbReference>
<gene>
    <name evidence="8" type="primary">ATP5O</name>
    <name evidence="8" type="ORF">F1559_003508</name>
</gene>
<name>A0A7J7IE26_9RHOD</name>
<evidence type="ECO:0000256" key="5">
    <source>
        <dbReference type="ARBA" id="ARBA00023065"/>
    </source>
</evidence>
<dbReference type="NCBIfam" id="TIGR01145">
    <property type="entry name" value="ATP_synt_delta"/>
    <property type="match status" value="1"/>
</dbReference>
<keyword evidence="4" id="KW-0375">Hydrogen ion transport</keyword>
<keyword evidence="9" id="KW-1185">Reference proteome</keyword>
<dbReference type="GO" id="GO:0046933">
    <property type="term" value="F:proton-transporting ATP synthase activity, rotational mechanism"/>
    <property type="evidence" value="ECO:0007669"/>
    <property type="project" value="InterPro"/>
</dbReference>
<dbReference type="AlphaFoldDB" id="A0A7J7IE26"/>
<organism evidence="8 9">
    <name type="scientific">Cyanidiococcus yangmingshanensis</name>
    <dbReference type="NCBI Taxonomy" id="2690220"/>
    <lineage>
        <taxon>Eukaryota</taxon>
        <taxon>Rhodophyta</taxon>
        <taxon>Bangiophyceae</taxon>
        <taxon>Cyanidiales</taxon>
        <taxon>Cyanidiaceae</taxon>
        <taxon>Cyanidiococcus</taxon>
    </lineage>
</organism>
<dbReference type="GO" id="GO:0016020">
    <property type="term" value="C:membrane"/>
    <property type="evidence" value="ECO:0007669"/>
    <property type="project" value="UniProtKB-SubCell"/>
</dbReference>
<evidence type="ECO:0000256" key="6">
    <source>
        <dbReference type="ARBA" id="ARBA00023136"/>
    </source>
</evidence>
<keyword evidence="6" id="KW-0472">Membrane</keyword>
<accession>A0A7J7IE26</accession>
<comment type="subcellular location">
    <subcellularLocation>
        <location evidence="1">Membrane</location>
    </subcellularLocation>
</comment>
<dbReference type="OrthoDB" id="1262810at2759"/>
<keyword evidence="5" id="KW-0406">Ion transport</keyword>
<comment type="similarity">
    <text evidence="2">Belongs to the ATPase delta chain family.</text>
</comment>
<sequence length="122" mass="13914">MDAAGVTTSYVRNLLQVLADNRRLNYATQVLGTFQSVISAQQGSTQAIVTSATPLSEWQLALLRQRLQHRFFPDMSDVRIEIVTQLDKDLIGGFTVQFEDKFLDLSLRTEVRRIRDELTQQV</sequence>
<evidence type="ECO:0000256" key="1">
    <source>
        <dbReference type="ARBA" id="ARBA00004370"/>
    </source>
</evidence>
<dbReference type="SUPFAM" id="SSF47928">
    <property type="entry name" value="N-terminal domain of the delta subunit of the F1F0-ATP synthase"/>
    <property type="match status" value="1"/>
</dbReference>
<keyword evidence="3" id="KW-0813">Transport</keyword>
<evidence type="ECO:0000256" key="7">
    <source>
        <dbReference type="ARBA" id="ARBA00023310"/>
    </source>
</evidence>
<protein>
    <submittedName>
        <fullName evidence="8">Atp synthase</fullName>
    </submittedName>
</protein>
<dbReference type="InterPro" id="IPR020781">
    <property type="entry name" value="ATPase_OSCP/d_CS"/>
</dbReference>
<evidence type="ECO:0000256" key="4">
    <source>
        <dbReference type="ARBA" id="ARBA00022781"/>
    </source>
</evidence>
<keyword evidence="7" id="KW-0066">ATP synthesis</keyword>
<reference evidence="8 9" key="1">
    <citation type="journal article" date="2020" name="J. Phycol.">
        <title>Comparative genome analysis reveals Cyanidiococcus gen. nov., a new extremophilic red algal genus sister to Cyanidioschyzon (Cyanidioschyzonaceae, Rhodophyta).</title>
        <authorList>
            <person name="Liu S.-L."/>
            <person name="Chiang Y.-R."/>
            <person name="Yoon H.S."/>
            <person name="Fu H.-Y."/>
        </authorList>
    </citation>
    <scope>NUCLEOTIDE SEQUENCE [LARGE SCALE GENOMIC DNA]</scope>
    <source>
        <strain evidence="8 9">THAL066</strain>
    </source>
</reference>
<evidence type="ECO:0000313" key="8">
    <source>
        <dbReference type="EMBL" id="KAF6000954.1"/>
    </source>
</evidence>
<evidence type="ECO:0000256" key="3">
    <source>
        <dbReference type="ARBA" id="ARBA00022448"/>
    </source>
</evidence>
<dbReference type="InterPro" id="IPR026015">
    <property type="entry name" value="ATP_synth_OSCP/delta_N_sf"/>
</dbReference>
<dbReference type="PANTHER" id="PTHR11910">
    <property type="entry name" value="ATP SYNTHASE DELTA CHAIN"/>
    <property type="match status" value="1"/>
</dbReference>
<comment type="caution">
    <text evidence="8">The sequence shown here is derived from an EMBL/GenBank/DDBJ whole genome shotgun (WGS) entry which is preliminary data.</text>
</comment>
<proteinExistence type="inferred from homology"/>
<evidence type="ECO:0000256" key="2">
    <source>
        <dbReference type="ARBA" id="ARBA00007046"/>
    </source>
</evidence>
<evidence type="ECO:0000313" key="9">
    <source>
        <dbReference type="Proteomes" id="UP000530660"/>
    </source>
</evidence>
<dbReference type="Pfam" id="PF00213">
    <property type="entry name" value="OSCP"/>
    <property type="match status" value="1"/>
</dbReference>
<dbReference type="Proteomes" id="UP000530660">
    <property type="component" value="Unassembled WGS sequence"/>
</dbReference>
<dbReference type="InterPro" id="IPR000711">
    <property type="entry name" value="ATPase_OSCP/dsu"/>
</dbReference>